<evidence type="ECO:0000256" key="6">
    <source>
        <dbReference type="ARBA" id="ARBA00023136"/>
    </source>
</evidence>
<evidence type="ECO:0000256" key="4">
    <source>
        <dbReference type="ARBA" id="ARBA00022500"/>
    </source>
</evidence>
<dbReference type="GO" id="GO:0071973">
    <property type="term" value="P:bacterial-type flagellum-dependent cell motility"/>
    <property type="evidence" value="ECO:0007669"/>
    <property type="project" value="InterPro"/>
</dbReference>
<dbReference type="GO" id="GO:0003774">
    <property type="term" value="F:cytoskeletal motor activity"/>
    <property type="evidence" value="ECO:0007669"/>
    <property type="project" value="InterPro"/>
</dbReference>
<evidence type="ECO:0000256" key="3">
    <source>
        <dbReference type="ARBA" id="ARBA00022475"/>
    </source>
</evidence>
<dbReference type="InterPro" id="IPR036429">
    <property type="entry name" value="SpoA-like_sf"/>
</dbReference>
<dbReference type="InterPro" id="IPR012826">
    <property type="entry name" value="FliN"/>
</dbReference>
<dbReference type="AlphaFoldDB" id="A0A381MY53"/>
<dbReference type="InterPro" id="IPR001172">
    <property type="entry name" value="FliN_T3SS_HrcQb"/>
</dbReference>
<evidence type="ECO:0000256" key="2">
    <source>
        <dbReference type="ARBA" id="ARBA00009226"/>
    </source>
</evidence>
<sequence length="151" mass="16621">MAEEESFENLDELDWSDVESELKANKDQILSEVKADENGDQNEDKTADASGEGEEVTASKAPQSAGDIDINFLFDVQLSIVVEVGRVQMLISDLLELDEESIIELDSLIGQPLDIRANDLLVARGEVIVVNEKFAVRITDIISPDNRFAAL</sequence>
<dbReference type="GO" id="GO:0005886">
    <property type="term" value="C:plasma membrane"/>
    <property type="evidence" value="ECO:0007669"/>
    <property type="project" value="UniProtKB-SubCell"/>
</dbReference>
<dbReference type="GO" id="GO:0009425">
    <property type="term" value="C:bacterial-type flagellum basal body"/>
    <property type="evidence" value="ECO:0007669"/>
    <property type="project" value="InterPro"/>
</dbReference>
<dbReference type="InterPro" id="IPR051469">
    <property type="entry name" value="FliN/MopA/SpaO"/>
</dbReference>
<evidence type="ECO:0000256" key="1">
    <source>
        <dbReference type="ARBA" id="ARBA00004413"/>
    </source>
</evidence>
<evidence type="ECO:0000259" key="8">
    <source>
        <dbReference type="Pfam" id="PF01052"/>
    </source>
</evidence>
<dbReference type="GO" id="GO:0006935">
    <property type="term" value="P:chemotaxis"/>
    <property type="evidence" value="ECO:0007669"/>
    <property type="project" value="UniProtKB-KW"/>
</dbReference>
<dbReference type="InterPro" id="IPR001543">
    <property type="entry name" value="FliN-like_C"/>
</dbReference>
<proteinExistence type="inferred from homology"/>
<dbReference type="NCBIfam" id="TIGR02480">
    <property type="entry name" value="fliN"/>
    <property type="match status" value="1"/>
</dbReference>
<feature type="region of interest" description="Disordered" evidence="7">
    <location>
        <begin position="31"/>
        <end position="62"/>
    </location>
</feature>
<dbReference type="PRINTS" id="PR00956">
    <property type="entry name" value="FLGMOTORFLIN"/>
</dbReference>
<name>A0A381MY53_9ZZZZ</name>
<reference evidence="9" key="1">
    <citation type="submission" date="2018-05" db="EMBL/GenBank/DDBJ databases">
        <authorList>
            <person name="Lanie J.A."/>
            <person name="Ng W.-L."/>
            <person name="Kazmierczak K.M."/>
            <person name="Andrzejewski T.M."/>
            <person name="Davidsen T.M."/>
            <person name="Wayne K.J."/>
            <person name="Tettelin H."/>
            <person name="Glass J.I."/>
            <person name="Rusch D."/>
            <person name="Podicherti R."/>
            <person name="Tsui H.-C.T."/>
            <person name="Winkler M.E."/>
        </authorList>
    </citation>
    <scope>NUCLEOTIDE SEQUENCE</scope>
</reference>
<keyword evidence="3" id="KW-1003">Cell membrane</keyword>
<feature type="compositionally biased region" description="Basic and acidic residues" evidence="7">
    <location>
        <begin position="33"/>
        <end position="47"/>
    </location>
</feature>
<evidence type="ECO:0000256" key="7">
    <source>
        <dbReference type="SAM" id="MobiDB-lite"/>
    </source>
</evidence>
<gene>
    <name evidence="9" type="ORF">METZ01_LOCUS29</name>
</gene>
<dbReference type="Pfam" id="PF01052">
    <property type="entry name" value="FliMN_C"/>
    <property type="match status" value="1"/>
</dbReference>
<dbReference type="EMBL" id="UINC01000002">
    <property type="protein sequence ID" value="SUZ47175.1"/>
    <property type="molecule type" value="Genomic_DNA"/>
</dbReference>
<dbReference type="PANTHER" id="PTHR43484">
    <property type="match status" value="1"/>
</dbReference>
<comment type="similarity">
    <text evidence="2">Belongs to the FliN/MopA/SpaO family.</text>
</comment>
<comment type="subcellular location">
    <subcellularLocation>
        <location evidence="1">Cell membrane</location>
        <topology evidence="1">Peripheral membrane protein</topology>
        <orientation evidence="1">Cytoplasmic side</orientation>
    </subcellularLocation>
</comment>
<accession>A0A381MY53</accession>
<organism evidence="9">
    <name type="scientific">marine metagenome</name>
    <dbReference type="NCBI Taxonomy" id="408172"/>
    <lineage>
        <taxon>unclassified sequences</taxon>
        <taxon>metagenomes</taxon>
        <taxon>ecological metagenomes</taxon>
    </lineage>
</organism>
<evidence type="ECO:0000313" key="9">
    <source>
        <dbReference type="EMBL" id="SUZ47175.1"/>
    </source>
</evidence>
<feature type="domain" description="Flagellar motor switch protein FliN-like C-terminal" evidence="8">
    <location>
        <begin position="74"/>
        <end position="142"/>
    </location>
</feature>
<evidence type="ECO:0000256" key="5">
    <source>
        <dbReference type="ARBA" id="ARBA00022779"/>
    </source>
</evidence>
<dbReference type="SUPFAM" id="SSF101801">
    <property type="entry name" value="Surface presentation of antigens (SPOA)"/>
    <property type="match status" value="1"/>
</dbReference>
<keyword evidence="6" id="KW-0472">Membrane</keyword>
<keyword evidence="4" id="KW-0145">Chemotaxis</keyword>
<dbReference type="Gene3D" id="2.30.330.10">
    <property type="entry name" value="SpoA-like"/>
    <property type="match status" value="1"/>
</dbReference>
<keyword evidence="5" id="KW-0283">Flagellar rotation</keyword>
<dbReference type="PANTHER" id="PTHR43484:SF1">
    <property type="entry name" value="FLAGELLAR MOTOR SWITCH PROTEIN FLIN"/>
    <property type="match status" value="1"/>
</dbReference>
<protein>
    <recommendedName>
        <fullName evidence="8">Flagellar motor switch protein FliN-like C-terminal domain-containing protein</fullName>
    </recommendedName>
</protein>